<dbReference type="PANTHER" id="PTHR12993">
    <property type="entry name" value="N-ACETYLGLUCOSAMINYL-PHOSPHATIDYLINOSITOL DE-N-ACETYLASE-RELATED"/>
    <property type="match status" value="1"/>
</dbReference>
<keyword evidence="1" id="KW-0378">Hydrolase</keyword>
<keyword evidence="2" id="KW-1185">Reference proteome</keyword>
<dbReference type="Proteomes" id="UP001596481">
    <property type="component" value="Unassembled WGS sequence"/>
</dbReference>
<dbReference type="EMBL" id="JBHTAA010000005">
    <property type="protein sequence ID" value="MFC7203579.1"/>
    <property type="molecule type" value="Genomic_DNA"/>
</dbReference>
<evidence type="ECO:0000313" key="2">
    <source>
        <dbReference type="Proteomes" id="UP001596481"/>
    </source>
</evidence>
<dbReference type="EC" id="3.5.1.-" evidence="1"/>
<proteinExistence type="predicted"/>
<dbReference type="InterPro" id="IPR003737">
    <property type="entry name" value="GlcNAc_PI_deacetylase-related"/>
</dbReference>
<dbReference type="RefSeq" id="WP_390222918.1">
    <property type="nucleotide sequence ID" value="NZ_JBHTAA010000005.1"/>
</dbReference>
<gene>
    <name evidence="1" type="ORF">ACFQJC_08640</name>
</gene>
<dbReference type="PANTHER" id="PTHR12993:SF11">
    <property type="entry name" value="N-ACETYLGLUCOSAMINYL-PHOSPHATIDYLINOSITOL DE-N-ACETYLASE"/>
    <property type="match status" value="1"/>
</dbReference>
<organism evidence="1 2">
    <name type="scientific">Haloferax namakaokahaiae</name>
    <dbReference type="NCBI Taxonomy" id="1748331"/>
    <lineage>
        <taxon>Archaea</taxon>
        <taxon>Methanobacteriati</taxon>
        <taxon>Methanobacteriota</taxon>
        <taxon>Stenosarchaea group</taxon>
        <taxon>Halobacteria</taxon>
        <taxon>Halobacteriales</taxon>
        <taxon>Haloferacaceae</taxon>
        <taxon>Haloferax</taxon>
    </lineage>
</organism>
<evidence type="ECO:0000313" key="1">
    <source>
        <dbReference type="EMBL" id="MFC7203579.1"/>
    </source>
</evidence>
<reference evidence="1 2" key="1">
    <citation type="journal article" date="2019" name="Int. J. Syst. Evol. Microbiol.">
        <title>The Global Catalogue of Microorganisms (GCM) 10K type strain sequencing project: providing services to taxonomists for standard genome sequencing and annotation.</title>
        <authorList>
            <consortium name="The Broad Institute Genomics Platform"/>
            <consortium name="The Broad Institute Genome Sequencing Center for Infectious Disease"/>
            <person name="Wu L."/>
            <person name="Ma J."/>
        </authorList>
    </citation>
    <scope>NUCLEOTIDE SEQUENCE [LARGE SCALE GENOMIC DNA]</scope>
    <source>
        <strain evidence="1 2">DSM 29988</strain>
    </source>
</reference>
<accession>A0ABD5ZEN1</accession>
<comment type="caution">
    <text evidence="1">The sequence shown here is derived from an EMBL/GenBank/DDBJ whole genome shotgun (WGS) entry which is preliminary data.</text>
</comment>
<dbReference type="Pfam" id="PF02585">
    <property type="entry name" value="PIG-L"/>
    <property type="match status" value="1"/>
</dbReference>
<dbReference type="GO" id="GO:0016787">
    <property type="term" value="F:hydrolase activity"/>
    <property type="evidence" value="ECO:0007669"/>
    <property type="project" value="UniProtKB-KW"/>
</dbReference>
<dbReference type="AlphaFoldDB" id="A0ABD5ZEN1"/>
<dbReference type="InterPro" id="IPR024078">
    <property type="entry name" value="LmbE-like_dom_sf"/>
</dbReference>
<sequence>MSNRTVLVIGAHPDDEVLGAGGTMAKHAAAGDEVHALIVTEGTTQQYDDDSIIEQKRDEARACADTLGIEAVHFGDLPDMRLDDVPHVDVNAVIESVVTDLEPDIVYTHSPHEVNLDHKAVYDSTLVATRPATGVSRVLAYETPSSTGWTGGTTSQFGADVYVDISGFVETKVDAFAAYQSETRVFPHPRSRESLSARATTRGSEAGFAAAEAFSLVYERVGQL</sequence>
<dbReference type="SUPFAM" id="SSF102588">
    <property type="entry name" value="LmbE-like"/>
    <property type="match status" value="1"/>
</dbReference>
<dbReference type="Gene3D" id="3.40.50.10320">
    <property type="entry name" value="LmbE-like"/>
    <property type="match status" value="1"/>
</dbReference>
<name>A0ABD5ZEN1_9EURY</name>
<protein>
    <submittedName>
        <fullName evidence="1">PIG-L deacetylase family protein</fullName>
        <ecNumber evidence="1">3.5.1.-</ecNumber>
    </submittedName>
</protein>